<feature type="transmembrane region" description="Helical" evidence="5">
    <location>
        <begin position="74"/>
        <end position="99"/>
    </location>
</feature>
<dbReference type="SUPFAM" id="SSF47413">
    <property type="entry name" value="lambda repressor-like DNA-binding domains"/>
    <property type="match status" value="1"/>
</dbReference>
<sequence>MSPLLEYRQKLNLTQEQLSVKASVSIRTIQRIEAGKEPKGYTLEALSKALDISKDELLKNTIEHPKNNNQLIKFINLSSLFLIYLPLGSIIAPIIIMYWKQEVNAITKQIVSIQILWTLAFPIIVLTSAFVGKWLSLSSQVLPLTMVLLFVVNLYIIIRNAIEINKNQKLYIDLKFSFL</sequence>
<evidence type="ECO:0000259" key="6">
    <source>
        <dbReference type="PROSITE" id="PS50943"/>
    </source>
</evidence>
<reference evidence="7 8" key="1">
    <citation type="submission" date="2018-08" db="EMBL/GenBank/DDBJ databases">
        <title>Genomic Encyclopedia of Type Strains, Phase III (KMG-III): the genomes of soil and plant-associated and newly described type strains.</title>
        <authorList>
            <person name="Whitman W."/>
        </authorList>
    </citation>
    <scope>NUCLEOTIDE SEQUENCE [LARGE SCALE GENOMIC DNA]</scope>
    <source>
        <strain evidence="7 8">325-5</strain>
    </source>
</reference>
<dbReference type="InterPro" id="IPR010982">
    <property type="entry name" value="Lambda_DNA-bd_dom_sf"/>
</dbReference>
<comment type="caution">
    <text evidence="7">The sequence shown here is derived from an EMBL/GenBank/DDBJ whole genome shotgun (WGS) entry which is preliminary data.</text>
</comment>
<dbReference type="Gene3D" id="1.10.260.40">
    <property type="entry name" value="lambda repressor-like DNA-binding domains"/>
    <property type="match status" value="1"/>
</dbReference>
<evidence type="ECO:0000256" key="1">
    <source>
        <dbReference type="ARBA" id="ARBA00004141"/>
    </source>
</evidence>
<evidence type="ECO:0000313" key="7">
    <source>
        <dbReference type="EMBL" id="REE82875.1"/>
    </source>
</evidence>
<evidence type="ECO:0000256" key="3">
    <source>
        <dbReference type="ARBA" id="ARBA00022989"/>
    </source>
</evidence>
<dbReference type="Pfam" id="PF01381">
    <property type="entry name" value="HTH_3"/>
    <property type="match status" value="1"/>
</dbReference>
<dbReference type="SMART" id="SM00530">
    <property type="entry name" value="HTH_XRE"/>
    <property type="match status" value="1"/>
</dbReference>
<dbReference type="RefSeq" id="WP_115877579.1">
    <property type="nucleotide sequence ID" value="NZ_QTTQ01000009.1"/>
</dbReference>
<feature type="transmembrane region" description="Helical" evidence="5">
    <location>
        <begin position="137"/>
        <end position="158"/>
    </location>
</feature>
<dbReference type="InterPro" id="IPR001387">
    <property type="entry name" value="Cro/C1-type_HTH"/>
</dbReference>
<evidence type="ECO:0000256" key="4">
    <source>
        <dbReference type="ARBA" id="ARBA00023136"/>
    </source>
</evidence>
<evidence type="ECO:0000256" key="5">
    <source>
        <dbReference type="SAM" id="Phobius"/>
    </source>
</evidence>
<gene>
    <name evidence="7" type="ORF">BX611_0150</name>
</gene>
<dbReference type="PROSITE" id="PS50943">
    <property type="entry name" value="HTH_CROC1"/>
    <property type="match status" value="1"/>
</dbReference>
<dbReference type="OrthoDB" id="1357763at2"/>
<name>A0A3D9S1Y7_9FLAO</name>
<dbReference type="EMBL" id="QTTQ01000009">
    <property type="protein sequence ID" value="REE82875.1"/>
    <property type="molecule type" value="Genomic_DNA"/>
</dbReference>
<protein>
    <submittedName>
        <fullName evidence="7">Uncharacterized protein DUF4870</fullName>
    </submittedName>
</protein>
<dbReference type="Pfam" id="PF09685">
    <property type="entry name" value="MamF_MmsF"/>
    <property type="match status" value="1"/>
</dbReference>
<accession>A0A3D9S1Y7</accession>
<keyword evidence="8" id="KW-1185">Reference proteome</keyword>
<dbReference type="InterPro" id="IPR019109">
    <property type="entry name" value="MamF_MmsF"/>
</dbReference>
<keyword evidence="3 5" id="KW-1133">Transmembrane helix</keyword>
<comment type="subcellular location">
    <subcellularLocation>
        <location evidence="1">Membrane</location>
        <topology evidence="1">Multi-pass membrane protein</topology>
    </subcellularLocation>
</comment>
<evidence type="ECO:0000256" key="2">
    <source>
        <dbReference type="ARBA" id="ARBA00022692"/>
    </source>
</evidence>
<evidence type="ECO:0000313" key="8">
    <source>
        <dbReference type="Proteomes" id="UP000256429"/>
    </source>
</evidence>
<organism evidence="7 8">
    <name type="scientific">Lutibacter oceani</name>
    <dbReference type="NCBI Taxonomy" id="1853311"/>
    <lineage>
        <taxon>Bacteria</taxon>
        <taxon>Pseudomonadati</taxon>
        <taxon>Bacteroidota</taxon>
        <taxon>Flavobacteriia</taxon>
        <taxon>Flavobacteriales</taxon>
        <taxon>Flavobacteriaceae</taxon>
        <taxon>Lutibacter</taxon>
    </lineage>
</organism>
<dbReference type="Proteomes" id="UP000256429">
    <property type="component" value="Unassembled WGS sequence"/>
</dbReference>
<keyword evidence="2 5" id="KW-0812">Transmembrane</keyword>
<feature type="domain" description="HTH cro/C1-type" evidence="6">
    <location>
        <begin position="4"/>
        <end position="57"/>
    </location>
</feature>
<feature type="transmembrane region" description="Helical" evidence="5">
    <location>
        <begin position="111"/>
        <end position="131"/>
    </location>
</feature>
<dbReference type="GO" id="GO:0003677">
    <property type="term" value="F:DNA binding"/>
    <property type="evidence" value="ECO:0007669"/>
    <property type="project" value="InterPro"/>
</dbReference>
<keyword evidence="4 5" id="KW-0472">Membrane</keyword>
<dbReference type="CDD" id="cd00093">
    <property type="entry name" value="HTH_XRE"/>
    <property type="match status" value="1"/>
</dbReference>
<proteinExistence type="predicted"/>
<dbReference type="AlphaFoldDB" id="A0A3D9S1Y7"/>